<dbReference type="GO" id="GO:0006207">
    <property type="term" value="P:'de novo' pyrimidine nucleobase biosynthetic process"/>
    <property type="evidence" value="ECO:0007669"/>
    <property type="project" value="TreeGrafter"/>
</dbReference>
<proteinExistence type="inferred from homology"/>
<feature type="binding site" evidence="9">
    <location>
        <position position="105"/>
    </location>
    <ligand>
        <name>5-phospho-alpha-D-ribose 1-diphosphate</name>
        <dbReference type="ChEBI" id="CHEBI:58017"/>
        <note>ligand shared between dimeric partners</note>
    </ligand>
</feature>
<comment type="subunit">
    <text evidence="4 9">Homodimer.</text>
</comment>
<dbReference type="Proteomes" id="UP000824002">
    <property type="component" value="Unassembled WGS sequence"/>
</dbReference>
<evidence type="ECO:0000256" key="6">
    <source>
        <dbReference type="ARBA" id="ARBA00022676"/>
    </source>
</evidence>
<keyword evidence="9" id="KW-0460">Magnesium</keyword>
<protein>
    <recommendedName>
        <fullName evidence="5 9">Orotate phosphoribosyltransferase</fullName>
        <shortName evidence="9">OPRT</shortName>
        <shortName evidence="9">OPRTase</shortName>
        <ecNumber evidence="5 9">2.4.2.10</ecNumber>
    </recommendedName>
</protein>
<keyword evidence="6 9" id="KW-0328">Glycosyltransferase</keyword>
<evidence type="ECO:0000256" key="4">
    <source>
        <dbReference type="ARBA" id="ARBA00011738"/>
    </source>
</evidence>
<evidence type="ECO:0000256" key="2">
    <source>
        <dbReference type="ARBA" id="ARBA00004889"/>
    </source>
</evidence>
<dbReference type="AlphaFoldDB" id="A0A9D1K084"/>
<organism evidence="11 12">
    <name type="scientific">Candidatus Merdivicinus excrementipullorum</name>
    <dbReference type="NCBI Taxonomy" id="2840867"/>
    <lineage>
        <taxon>Bacteria</taxon>
        <taxon>Bacillati</taxon>
        <taxon>Bacillota</taxon>
        <taxon>Clostridia</taxon>
        <taxon>Eubacteriales</taxon>
        <taxon>Oscillospiraceae</taxon>
        <taxon>Oscillospiraceae incertae sedis</taxon>
        <taxon>Candidatus Merdivicinus</taxon>
    </lineage>
</organism>
<dbReference type="GO" id="GO:0046132">
    <property type="term" value="P:pyrimidine ribonucleoside biosynthetic process"/>
    <property type="evidence" value="ECO:0007669"/>
    <property type="project" value="TreeGrafter"/>
</dbReference>
<evidence type="ECO:0000256" key="5">
    <source>
        <dbReference type="ARBA" id="ARBA00011971"/>
    </source>
</evidence>
<dbReference type="PANTHER" id="PTHR46683:SF1">
    <property type="entry name" value="OROTATE PHOSPHORIBOSYLTRANSFERASE 1-RELATED"/>
    <property type="match status" value="1"/>
</dbReference>
<comment type="cofactor">
    <cofactor evidence="9">
        <name>Mg(2+)</name>
        <dbReference type="ChEBI" id="CHEBI:18420"/>
    </cofactor>
</comment>
<dbReference type="GO" id="GO:0005737">
    <property type="term" value="C:cytoplasm"/>
    <property type="evidence" value="ECO:0007669"/>
    <property type="project" value="TreeGrafter"/>
</dbReference>
<sequence>MLTQAKKDFIEFMLGADVLRFGEFKTKSGRLSPYFVNTGNYRTGSQIAALGKFYAACVKETCGTDFTALFGPAYKGIPLVTTTAGALSTTYGIDKPYFFNRKEVKDHGEGGSLVGYQPKDGDNIVIIEDVITSGASVRESVPILKSAADVQLTDMFISVNRCEVGKEGVKTAVMEVKEEFGITVHSIVTVQDLREYLAEKGTDAALLASMDKYMEQYCRF</sequence>
<dbReference type="Pfam" id="PF00156">
    <property type="entry name" value="Pribosyltran"/>
    <property type="match status" value="1"/>
</dbReference>
<comment type="catalytic activity">
    <reaction evidence="9">
        <text>orotidine 5'-phosphate + diphosphate = orotate + 5-phospho-alpha-D-ribose 1-diphosphate</text>
        <dbReference type="Rhea" id="RHEA:10380"/>
        <dbReference type="ChEBI" id="CHEBI:30839"/>
        <dbReference type="ChEBI" id="CHEBI:33019"/>
        <dbReference type="ChEBI" id="CHEBI:57538"/>
        <dbReference type="ChEBI" id="CHEBI:58017"/>
        <dbReference type="EC" id="2.4.2.10"/>
    </reaction>
</comment>
<feature type="binding site" description="in other chain" evidence="9">
    <location>
        <begin position="74"/>
        <end position="75"/>
    </location>
    <ligand>
        <name>5-phospho-alpha-D-ribose 1-diphosphate</name>
        <dbReference type="ChEBI" id="CHEBI:58017"/>
        <note>ligand shared between dimeric partners</note>
    </ligand>
</feature>
<evidence type="ECO:0000259" key="10">
    <source>
        <dbReference type="Pfam" id="PF00156"/>
    </source>
</evidence>
<comment type="caution">
    <text evidence="9">Lacks conserved residue(s) required for the propagation of feature annotation.</text>
</comment>
<evidence type="ECO:0000256" key="8">
    <source>
        <dbReference type="ARBA" id="ARBA00022975"/>
    </source>
</evidence>
<gene>
    <name evidence="9 11" type="primary">pyrE</name>
    <name evidence="11" type="ORF">IAB51_06810</name>
</gene>
<comment type="pathway">
    <text evidence="2 9">Pyrimidine metabolism; UMP biosynthesis via de novo pathway; UMP from orotate: step 1/2.</text>
</comment>
<feature type="binding site" evidence="9">
    <location>
        <position position="132"/>
    </location>
    <ligand>
        <name>orotate</name>
        <dbReference type="ChEBI" id="CHEBI:30839"/>
    </ligand>
</feature>
<dbReference type="GO" id="GO:0000287">
    <property type="term" value="F:magnesium ion binding"/>
    <property type="evidence" value="ECO:0007669"/>
    <property type="project" value="UniProtKB-UniRule"/>
</dbReference>
<dbReference type="InterPro" id="IPR023031">
    <property type="entry name" value="OPRT"/>
</dbReference>
<dbReference type="InterPro" id="IPR000836">
    <property type="entry name" value="PRTase_dom"/>
</dbReference>
<dbReference type="InterPro" id="IPR004467">
    <property type="entry name" value="Or_phspho_trans_dom"/>
</dbReference>
<feature type="binding site" evidence="9">
    <location>
        <position position="107"/>
    </location>
    <ligand>
        <name>5-phospho-alpha-D-ribose 1-diphosphate</name>
        <dbReference type="ChEBI" id="CHEBI:58017"/>
        <note>ligand shared between dimeric partners</note>
    </ligand>
</feature>
<comment type="similarity">
    <text evidence="3 9">Belongs to the purine/pyrimidine phosphoribosyltransferase family. PyrE subfamily.</text>
</comment>
<dbReference type="PANTHER" id="PTHR46683">
    <property type="entry name" value="OROTATE PHOSPHORIBOSYLTRANSFERASE 1-RELATED"/>
    <property type="match status" value="1"/>
</dbReference>
<dbReference type="NCBIfam" id="TIGR00336">
    <property type="entry name" value="pyrE"/>
    <property type="match status" value="1"/>
</dbReference>
<dbReference type="SUPFAM" id="SSF53271">
    <property type="entry name" value="PRTase-like"/>
    <property type="match status" value="1"/>
</dbReference>
<dbReference type="EC" id="2.4.2.10" evidence="5 9"/>
<dbReference type="GO" id="GO:0044205">
    <property type="term" value="P:'de novo' UMP biosynthetic process"/>
    <property type="evidence" value="ECO:0007669"/>
    <property type="project" value="UniProtKB-UniRule"/>
</dbReference>
<reference evidence="11" key="1">
    <citation type="submission" date="2020-10" db="EMBL/GenBank/DDBJ databases">
        <authorList>
            <person name="Gilroy R."/>
        </authorList>
    </citation>
    <scope>NUCLEOTIDE SEQUENCE</scope>
    <source>
        <strain evidence="11">CHK199-13235</strain>
    </source>
</reference>
<evidence type="ECO:0000256" key="3">
    <source>
        <dbReference type="ARBA" id="ARBA00006340"/>
    </source>
</evidence>
<feature type="binding site" description="in other chain" evidence="9">
    <location>
        <position position="102"/>
    </location>
    <ligand>
        <name>5-phospho-alpha-D-ribose 1-diphosphate</name>
        <dbReference type="ChEBI" id="CHEBI:58017"/>
        <note>ligand shared between dimeric partners</note>
    </ligand>
</feature>
<evidence type="ECO:0000256" key="1">
    <source>
        <dbReference type="ARBA" id="ARBA00003769"/>
    </source>
</evidence>
<evidence type="ECO:0000313" key="11">
    <source>
        <dbReference type="EMBL" id="HIS76507.1"/>
    </source>
</evidence>
<dbReference type="EMBL" id="DVJP01000044">
    <property type="protein sequence ID" value="HIS76507.1"/>
    <property type="molecule type" value="Genomic_DNA"/>
</dbReference>
<dbReference type="InterPro" id="IPR029057">
    <property type="entry name" value="PRTase-like"/>
</dbReference>
<accession>A0A9D1K084</accession>
<feature type="binding site" description="in other chain" evidence="9">
    <location>
        <begin position="128"/>
        <end position="136"/>
    </location>
    <ligand>
        <name>5-phospho-alpha-D-ribose 1-diphosphate</name>
        <dbReference type="ChEBI" id="CHEBI:58017"/>
        <note>ligand shared between dimeric partners</note>
    </ligand>
</feature>
<name>A0A9D1K084_9FIRM</name>
<evidence type="ECO:0000313" key="12">
    <source>
        <dbReference type="Proteomes" id="UP000824002"/>
    </source>
</evidence>
<dbReference type="Gene3D" id="3.40.50.2020">
    <property type="match status" value="1"/>
</dbReference>
<reference evidence="11" key="2">
    <citation type="journal article" date="2021" name="PeerJ">
        <title>Extensive microbial diversity within the chicken gut microbiome revealed by metagenomics and culture.</title>
        <authorList>
            <person name="Gilroy R."/>
            <person name="Ravi A."/>
            <person name="Getino M."/>
            <person name="Pursley I."/>
            <person name="Horton D.L."/>
            <person name="Alikhan N.F."/>
            <person name="Baker D."/>
            <person name="Gharbi K."/>
            <person name="Hall N."/>
            <person name="Watson M."/>
            <person name="Adriaenssens E.M."/>
            <person name="Foster-Nyarko E."/>
            <person name="Jarju S."/>
            <person name="Secka A."/>
            <person name="Antonio M."/>
            <person name="Oren A."/>
            <person name="Chaudhuri R.R."/>
            <person name="La Ragione R."/>
            <person name="Hildebrand F."/>
            <person name="Pallen M.J."/>
        </authorList>
    </citation>
    <scope>NUCLEOTIDE SEQUENCE</scope>
    <source>
        <strain evidence="11">CHK199-13235</strain>
    </source>
</reference>
<dbReference type="GO" id="GO:0004588">
    <property type="term" value="F:orotate phosphoribosyltransferase activity"/>
    <property type="evidence" value="ECO:0007669"/>
    <property type="project" value="UniProtKB-UniRule"/>
</dbReference>
<comment type="function">
    <text evidence="1 9">Catalyzes the transfer of a ribosyl phosphate group from 5-phosphoribose 1-diphosphate to orotate, leading to the formation of orotidine monophosphate (OMP).</text>
</comment>
<keyword evidence="8 9" id="KW-0665">Pyrimidine biosynthesis</keyword>
<feature type="domain" description="Phosphoribosyltransferase" evidence="10">
    <location>
        <begin position="40"/>
        <end position="146"/>
    </location>
</feature>
<feature type="binding site" evidence="9">
    <location>
        <position position="161"/>
    </location>
    <ligand>
        <name>orotate</name>
        <dbReference type="ChEBI" id="CHEBI:30839"/>
    </ligand>
</feature>
<evidence type="ECO:0000256" key="7">
    <source>
        <dbReference type="ARBA" id="ARBA00022679"/>
    </source>
</evidence>
<dbReference type="CDD" id="cd06223">
    <property type="entry name" value="PRTases_typeI"/>
    <property type="match status" value="1"/>
</dbReference>
<dbReference type="HAMAP" id="MF_01208">
    <property type="entry name" value="PyrE"/>
    <property type="match status" value="1"/>
</dbReference>
<comment type="caution">
    <text evidence="11">The sequence shown here is derived from an EMBL/GenBank/DDBJ whole genome shotgun (WGS) entry which is preliminary data.</text>
</comment>
<feature type="binding site" evidence="9">
    <location>
        <position position="101"/>
    </location>
    <ligand>
        <name>5-phospho-alpha-D-ribose 1-diphosphate</name>
        <dbReference type="ChEBI" id="CHEBI:58017"/>
        <note>ligand shared between dimeric partners</note>
    </ligand>
</feature>
<feature type="binding site" description="in other chain" evidence="9">
    <location>
        <position position="27"/>
    </location>
    <ligand>
        <name>5-phospho-alpha-D-ribose 1-diphosphate</name>
        <dbReference type="ChEBI" id="CHEBI:58017"/>
        <note>ligand shared between dimeric partners</note>
    </ligand>
</feature>
<evidence type="ECO:0000256" key="9">
    <source>
        <dbReference type="HAMAP-Rule" id="MF_01208"/>
    </source>
</evidence>
<keyword evidence="7 9" id="KW-0808">Transferase</keyword>